<evidence type="ECO:0000256" key="1">
    <source>
        <dbReference type="SAM" id="Phobius"/>
    </source>
</evidence>
<feature type="transmembrane region" description="Helical" evidence="1">
    <location>
        <begin position="31"/>
        <end position="54"/>
    </location>
</feature>
<proteinExistence type="predicted"/>
<comment type="caution">
    <text evidence="2">The sequence shown here is derived from an EMBL/GenBank/DDBJ whole genome shotgun (WGS) entry which is preliminary data.</text>
</comment>
<dbReference type="OrthoDB" id="10482585at2759"/>
<keyword evidence="3" id="KW-1185">Reference proteome</keyword>
<feature type="transmembrane region" description="Helical" evidence="1">
    <location>
        <begin position="61"/>
        <end position="81"/>
    </location>
</feature>
<sequence>LLAPCNVTVLDHLPVSLSSTDGNNNARSGCYVAFDIIGIILLLVGAIIAFVIACRDVYRSYALLIACAVLIPLGCLAYIIANACYWPKVNPSAGSWLLSALWSAFPPALTAIIYVCVRPDRIL</sequence>
<protein>
    <submittedName>
        <fullName evidence="2">Uncharacterized protein</fullName>
    </submittedName>
</protein>
<evidence type="ECO:0000313" key="2">
    <source>
        <dbReference type="EMBL" id="KAA0186733.1"/>
    </source>
</evidence>
<name>A0A8E0RMY0_9TREM</name>
<dbReference type="EMBL" id="LUCM01009590">
    <property type="protein sequence ID" value="KAA0186733.1"/>
    <property type="molecule type" value="Genomic_DNA"/>
</dbReference>
<accession>A0A8E0RMY0</accession>
<keyword evidence="1" id="KW-0812">Transmembrane</keyword>
<feature type="transmembrane region" description="Helical" evidence="1">
    <location>
        <begin position="93"/>
        <end position="117"/>
    </location>
</feature>
<organism evidence="2 3">
    <name type="scientific">Fasciolopsis buskii</name>
    <dbReference type="NCBI Taxonomy" id="27845"/>
    <lineage>
        <taxon>Eukaryota</taxon>
        <taxon>Metazoa</taxon>
        <taxon>Spiralia</taxon>
        <taxon>Lophotrochozoa</taxon>
        <taxon>Platyhelminthes</taxon>
        <taxon>Trematoda</taxon>
        <taxon>Digenea</taxon>
        <taxon>Plagiorchiida</taxon>
        <taxon>Echinostomata</taxon>
        <taxon>Echinostomatoidea</taxon>
        <taxon>Fasciolidae</taxon>
        <taxon>Fasciolopsis</taxon>
    </lineage>
</organism>
<gene>
    <name evidence="2" type="ORF">FBUS_03799</name>
</gene>
<dbReference type="Proteomes" id="UP000728185">
    <property type="component" value="Unassembled WGS sequence"/>
</dbReference>
<dbReference type="AlphaFoldDB" id="A0A8E0RMY0"/>
<keyword evidence="1" id="KW-1133">Transmembrane helix</keyword>
<evidence type="ECO:0000313" key="3">
    <source>
        <dbReference type="Proteomes" id="UP000728185"/>
    </source>
</evidence>
<feature type="non-terminal residue" evidence="2">
    <location>
        <position position="1"/>
    </location>
</feature>
<keyword evidence="1" id="KW-0472">Membrane</keyword>
<reference evidence="2" key="1">
    <citation type="submission" date="2019-05" db="EMBL/GenBank/DDBJ databases">
        <title>Annotation for the trematode Fasciolopsis buski.</title>
        <authorList>
            <person name="Choi Y.-J."/>
        </authorList>
    </citation>
    <scope>NUCLEOTIDE SEQUENCE</scope>
    <source>
        <strain evidence="2">HT</strain>
        <tissue evidence="2">Whole worm</tissue>
    </source>
</reference>